<organism evidence="2 3">
    <name type="scientific">Planoprotostelium fungivorum</name>
    <dbReference type="NCBI Taxonomy" id="1890364"/>
    <lineage>
        <taxon>Eukaryota</taxon>
        <taxon>Amoebozoa</taxon>
        <taxon>Evosea</taxon>
        <taxon>Variosea</taxon>
        <taxon>Cavosteliida</taxon>
        <taxon>Cavosteliaceae</taxon>
        <taxon>Planoprotostelium</taxon>
    </lineage>
</organism>
<sequence length="272" mass="31330">MPKAIYSPSRLENSHPNNGALIYPSDKKSQPNGKREEHRIEDKRRDEKSTSRSSQPKRPSDYEADRRRETASSEASSKRRRVEEETRRRSPHRDNALREPSHDRQTPSHYDETSNHTCSPWYDSGSERRSDDSSKGSDLRNEESNDGIDYVISFDEGKINFWPSWLEGGSSDPEHKRSFEDSIFKLKLEKERRLASEASIASDMAKKAAEEMKRVNLIGLGQLGKNKLGMQLRLGEGWRRSADANKKGERKPLNNKEPPKDPRGDYNVYTLR</sequence>
<dbReference type="Proteomes" id="UP000241769">
    <property type="component" value="Unassembled WGS sequence"/>
</dbReference>
<keyword evidence="3" id="KW-1185">Reference proteome</keyword>
<feature type="compositionally biased region" description="Basic and acidic residues" evidence="1">
    <location>
        <begin position="81"/>
        <end position="114"/>
    </location>
</feature>
<gene>
    <name evidence="2" type="ORF">PROFUN_08178</name>
</gene>
<evidence type="ECO:0000313" key="3">
    <source>
        <dbReference type="Proteomes" id="UP000241769"/>
    </source>
</evidence>
<reference evidence="2 3" key="1">
    <citation type="journal article" date="2018" name="Genome Biol. Evol.">
        <title>Multiple Roots of Fruiting Body Formation in Amoebozoa.</title>
        <authorList>
            <person name="Hillmann F."/>
            <person name="Forbes G."/>
            <person name="Novohradska S."/>
            <person name="Ferling I."/>
            <person name="Riege K."/>
            <person name="Groth M."/>
            <person name="Westermann M."/>
            <person name="Marz M."/>
            <person name="Spaller T."/>
            <person name="Winckler T."/>
            <person name="Schaap P."/>
            <person name="Glockner G."/>
        </authorList>
    </citation>
    <scope>NUCLEOTIDE SEQUENCE [LARGE SCALE GENOMIC DNA]</scope>
    <source>
        <strain evidence="2 3">Jena</strain>
    </source>
</reference>
<feature type="compositionally biased region" description="Basic and acidic residues" evidence="1">
    <location>
        <begin position="125"/>
        <end position="143"/>
    </location>
</feature>
<protein>
    <submittedName>
        <fullName evidence="2">Uncharacterized protein</fullName>
    </submittedName>
</protein>
<comment type="caution">
    <text evidence="2">The sequence shown here is derived from an EMBL/GenBank/DDBJ whole genome shotgun (WGS) entry which is preliminary data.</text>
</comment>
<evidence type="ECO:0000256" key="1">
    <source>
        <dbReference type="SAM" id="MobiDB-lite"/>
    </source>
</evidence>
<accession>A0A2P6N655</accession>
<feature type="region of interest" description="Disordered" evidence="1">
    <location>
        <begin position="239"/>
        <end position="272"/>
    </location>
</feature>
<evidence type="ECO:0000313" key="2">
    <source>
        <dbReference type="EMBL" id="PRP79417.1"/>
    </source>
</evidence>
<feature type="compositionally biased region" description="Basic and acidic residues" evidence="1">
    <location>
        <begin position="58"/>
        <end position="71"/>
    </location>
</feature>
<dbReference type="EMBL" id="MDYQ01000184">
    <property type="protein sequence ID" value="PRP79417.1"/>
    <property type="molecule type" value="Genomic_DNA"/>
</dbReference>
<proteinExistence type="predicted"/>
<feature type="compositionally biased region" description="Basic and acidic residues" evidence="1">
    <location>
        <begin position="239"/>
        <end position="264"/>
    </location>
</feature>
<feature type="compositionally biased region" description="Basic and acidic residues" evidence="1">
    <location>
        <begin position="25"/>
        <end position="50"/>
    </location>
</feature>
<feature type="region of interest" description="Disordered" evidence="1">
    <location>
        <begin position="1"/>
        <end position="147"/>
    </location>
</feature>
<dbReference type="AlphaFoldDB" id="A0A2P6N655"/>
<dbReference type="InParanoid" id="A0A2P6N655"/>
<name>A0A2P6N655_9EUKA</name>